<reference evidence="13" key="1">
    <citation type="submission" date="2022-06" db="EMBL/GenBank/DDBJ databases">
        <title>Akkermansia biwalacus sp. nov., an anaerobic mucin-degrading bacterium isolated from human intestine.</title>
        <authorList>
            <person name="Kobayashi Y."/>
            <person name="Inoue S."/>
            <person name="Kawahara T."/>
            <person name="Kohda N."/>
        </authorList>
    </citation>
    <scope>NUCLEOTIDE SEQUENCE</scope>
    <source>
        <strain evidence="13">WON2089</strain>
    </source>
</reference>
<dbReference type="PIRSF" id="PIRSF006268">
    <property type="entry name" value="ApbE"/>
    <property type="match status" value="1"/>
</dbReference>
<evidence type="ECO:0000256" key="9">
    <source>
        <dbReference type="ARBA" id="ARBA00031306"/>
    </source>
</evidence>
<accession>A0ABM7ZH15</accession>
<comment type="cofactor">
    <cofactor evidence="1">
        <name>Mg(2+)</name>
        <dbReference type="ChEBI" id="CHEBI:18420"/>
    </cofactor>
</comment>
<feature type="chain" id="PRO_5047237506" description="FAD:protein FMN transferase" evidence="12">
    <location>
        <begin position="23"/>
        <end position="356"/>
    </location>
</feature>
<keyword evidence="14" id="KW-1185">Reference proteome</keyword>
<comment type="catalytic activity">
    <reaction evidence="10 11">
        <text>L-threonyl-[protein] + FAD = FMN-L-threonyl-[protein] + AMP + H(+)</text>
        <dbReference type="Rhea" id="RHEA:36847"/>
        <dbReference type="Rhea" id="RHEA-COMP:11060"/>
        <dbReference type="Rhea" id="RHEA-COMP:11061"/>
        <dbReference type="ChEBI" id="CHEBI:15378"/>
        <dbReference type="ChEBI" id="CHEBI:30013"/>
        <dbReference type="ChEBI" id="CHEBI:57692"/>
        <dbReference type="ChEBI" id="CHEBI:74257"/>
        <dbReference type="ChEBI" id="CHEBI:456215"/>
        <dbReference type="EC" id="2.7.1.180"/>
    </reaction>
</comment>
<evidence type="ECO:0000256" key="2">
    <source>
        <dbReference type="ARBA" id="ARBA00011955"/>
    </source>
</evidence>
<dbReference type="InterPro" id="IPR003374">
    <property type="entry name" value="ApbE-like_sf"/>
</dbReference>
<evidence type="ECO:0000256" key="6">
    <source>
        <dbReference type="ARBA" id="ARBA00022723"/>
    </source>
</evidence>
<organism evidence="13 14">
    <name type="scientific">Akkermansia biwaensis</name>
    <dbReference type="NCBI Taxonomy" id="2946555"/>
    <lineage>
        <taxon>Bacteria</taxon>
        <taxon>Pseudomonadati</taxon>
        <taxon>Verrucomicrobiota</taxon>
        <taxon>Verrucomicrobiia</taxon>
        <taxon>Verrucomicrobiales</taxon>
        <taxon>Akkermansiaceae</taxon>
        <taxon>Akkermansia</taxon>
    </lineage>
</organism>
<evidence type="ECO:0000256" key="3">
    <source>
        <dbReference type="ARBA" id="ARBA00016337"/>
    </source>
</evidence>
<keyword evidence="4 11" id="KW-0285">Flavoprotein</keyword>
<dbReference type="InterPro" id="IPR024932">
    <property type="entry name" value="ApbE"/>
</dbReference>
<evidence type="ECO:0000256" key="4">
    <source>
        <dbReference type="ARBA" id="ARBA00022630"/>
    </source>
</evidence>
<dbReference type="PANTHER" id="PTHR30040:SF2">
    <property type="entry name" value="FAD:PROTEIN FMN TRANSFERASE"/>
    <property type="match status" value="1"/>
</dbReference>
<dbReference type="SUPFAM" id="SSF143631">
    <property type="entry name" value="ApbE-like"/>
    <property type="match status" value="1"/>
</dbReference>
<evidence type="ECO:0000256" key="5">
    <source>
        <dbReference type="ARBA" id="ARBA00022679"/>
    </source>
</evidence>
<dbReference type="GO" id="GO:0016740">
    <property type="term" value="F:transferase activity"/>
    <property type="evidence" value="ECO:0007669"/>
    <property type="project" value="UniProtKB-KW"/>
</dbReference>
<feature type="signal peptide" evidence="12">
    <location>
        <begin position="1"/>
        <end position="22"/>
    </location>
</feature>
<evidence type="ECO:0000313" key="14">
    <source>
        <dbReference type="Proteomes" id="UP001062263"/>
    </source>
</evidence>
<dbReference type="EMBL" id="AP025943">
    <property type="protein sequence ID" value="BDL44022.1"/>
    <property type="molecule type" value="Genomic_DNA"/>
</dbReference>
<evidence type="ECO:0000256" key="1">
    <source>
        <dbReference type="ARBA" id="ARBA00001946"/>
    </source>
</evidence>
<sequence length="356" mass="37560">MRMKLFFWKAAVLGCGAFFLPAAGMSGGTGELAAAVSARLVSCEHAVDGRVTARGAAMGTVFTVRAYPGHGMDGARTEEACMRALACAVFWEGVMSAMDAESRLAALNAAPAGVKVPVSPELRRVLSLSLEYARLTRGTFDPTLGPFIRLWKKSRRLGVLPSREDLERARRASGWEKLSVDGEGVMKAAEGMRVDLGGIGKGFAVDRMADMLKERGVESFCIDSTSDVLAGAPPPGMQGWKLRVAVGEGRLEQRLMSYAAVSTSGDAHQFAEIGGVAYSHVLDPATGLGVTEGRQVSVQAPAAALADALSTAACVMSEEAFRALAGKIPGVSVLGFFRHPPPENERSRAFSGQKIP</sequence>
<evidence type="ECO:0000256" key="12">
    <source>
        <dbReference type="SAM" id="SignalP"/>
    </source>
</evidence>
<dbReference type="Proteomes" id="UP001062263">
    <property type="component" value="Chromosome"/>
</dbReference>
<comment type="similarity">
    <text evidence="11">Belongs to the ApbE family.</text>
</comment>
<evidence type="ECO:0000256" key="7">
    <source>
        <dbReference type="ARBA" id="ARBA00022827"/>
    </source>
</evidence>
<dbReference type="PANTHER" id="PTHR30040">
    <property type="entry name" value="THIAMINE BIOSYNTHESIS LIPOPROTEIN APBE"/>
    <property type="match status" value="1"/>
</dbReference>
<dbReference type="Pfam" id="PF02424">
    <property type="entry name" value="ApbE"/>
    <property type="match status" value="1"/>
</dbReference>
<protein>
    <recommendedName>
        <fullName evidence="3 11">FAD:protein FMN transferase</fullName>
        <ecNumber evidence="2 11">2.7.1.180</ecNumber>
    </recommendedName>
    <alternativeName>
        <fullName evidence="9 11">Flavin transferase</fullName>
    </alternativeName>
</protein>
<dbReference type="Gene3D" id="3.10.520.10">
    <property type="entry name" value="ApbE-like domains"/>
    <property type="match status" value="1"/>
</dbReference>
<keyword evidence="8 11" id="KW-0460">Magnesium</keyword>
<evidence type="ECO:0000313" key="13">
    <source>
        <dbReference type="EMBL" id="BDL44022.1"/>
    </source>
</evidence>
<proteinExistence type="inferred from homology"/>
<keyword evidence="5 11" id="KW-0808">Transferase</keyword>
<name>A0ABM7ZH15_9BACT</name>
<evidence type="ECO:0000256" key="8">
    <source>
        <dbReference type="ARBA" id="ARBA00022842"/>
    </source>
</evidence>
<evidence type="ECO:0000256" key="10">
    <source>
        <dbReference type="ARBA" id="ARBA00048540"/>
    </source>
</evidence>
<keyword evidence="12" id="KW-0732">Signal</keyword>
<keyword evidence="6 11" id="KW-0479">Metal-binding</keyword>
<gene>
    <name evidence="13" type="ORF">Abiwalacus_15960</name>
</gene>
<dbReference type="EC" id="2.7.1.180" evidence="2 11"/>
<evidence type="ECO:0000256" key="11">
    <source>
        <dbReference type="PIRNR" id="PIRNR006268"/>
    </source>
</evidence>
<keyword evidence="7 11" id="KW-0274">FAD</keyword>